<evidence type="ECO:0000313" key="4">
    <source>
        <dbReference type="Proteomes" id="UP000182204"/>
    </source>
</evidence>
<dbReference type="InterPro" id="IPR006675">
    <property type="entry name" value="HDIG_dom"/>
</dbReference>
<evidence type="ECO:0000313" key="3">
    <source>
        <dbReference type="EMBL" id="APH16732.1"/>
    </source>
</evidence>
<accession>A0A1L3NKR3</accession>
<dbReference type="Pfam" id="PF01966">
    <property type="entry name" value="HD"/>
    <property type="match status" value="1"/>
</dbReference>
<dbReference type="Pfam" id="PF07698">
    <property type="entry name" value="7TM-7TMR_HD"/>
    <property type="match status" value="1"/>
</dbReference>
<dbReference type="Pfam" id="PF07697">
    <property type="entry name" value="7TMR-HDED"/>
    <property type="match status" value="1"/>
</dbReference>
<dbReference type="EMBL" id="CP013243">
    <property type="protein sequence ID" value="APH16732.1"/>
    <property type="molecule type" value="Genomic_DNA"/>
</dbReference>
<feature type="transmembrane region" description="Helical" evidence="1">
    <location>
        <begin position="268"/>
        <end position="288"/>
    </location>
</feature>
<feature type="transmembrane region" description="Helical" evidence="1">
    <location>
        <begin position="391"/>
        <end position="413"/>
    </location>
</feature>
<gene>
    <name evidence="3" type="ORF">NPD5_2984</name>
</gene>
<evidence type="ECO:0000256" key="1">
    <source>
        <dbReference type="SAM" id="Phobius"/>
    </source>
</evidence>
<keyword evidence="1" id="KW-0812">Transmembrane</keyword>
<dbReference type="SMART" id="SM00471">
    <property type="entry name" value="HDc"/>
    <property type="match status" value="1"/>
</dbReference>
<keyword evidence="1" id="KW-1133">Transmembrane helix</keyword>
<dbReference type="SUPFAM" id="SSF109604">
    <property type="entry name" value="HD-domain/PDEase-like"/>
    <property type="match status" value="1"/>
</dbReference>
<dbReference type="CDD" id="cd00077">
    <property type="entry name" value="HDc"/>
    <property type="match status" value="1"/>
</dbReference>
<proteinExistence type="predicted"/>
<organism evidence="3 4">
    <name type="scientific">Clostridium sporogenes</name>
    <dbReference type="NCBI Taxonomy" id="1509"/>
    <lineage>
        <taxon>Bacteria</taxon>
        <taxon>Bacillati</taxon>
        <taxon>Bacillota</taxon>
        <taxon>Clostridia</taxon>
        <taxon>Eubacteriales</taxon>
        <taxon>Clostridiaceae</taxon>
        <taxon>Clostridium</taxon>
    </lineage>
</organism>
<feature type="transmembrane region" description="Helical" evidence="1">
    <location>
        <begin position="323"/>
        <end position="343"/>
    </location>
</feature>
<evidence type="ECO:0000259" key="2">
    <source>
        <dbReference type="SMART" id="SM00471"/>
    </source>
</evidence>
<dbReference type="PANTHER" id="PTHR36442">
    <property type="entry name" value="CYCLIC-DI-AMP PHOSPHODIESTERASE PGPH"/>
    <property type="match status" value="1"/>
</dbReference>
<sequence>MKKITMEEIKKDNKLKRVLVFFITFLFMYVVLITSFVTKKYDLQEGDIAKVDIKAPREIKDEISTKARLQQALEAVPIQYTKRTEVKTEILNEVNSFFSQVDSIKDKRIDEKQKVQQLDQNGKINISERELSQILNLDKAELKSLQDVLIKVISDVYENVNISDDSQKDNAQDIKKAQEYVYSKIKMSKISNSLRQLAINIAYSEIKPNFYYDKEKTEELKKETLKNTPPVMIKKDQTIVKEGEPVSKYQLDLLKDVGLLNNNNNFEWYIFIGLGVLIVLVLFIQYGYIYKFYNEVFNELNSLVLISLNNCIAILLARSMYTISPFLIPLASIPMILTLLLNYKISLFTSLVNCILIAVAVNFEVEIILIAIMSAVLGSTILRKMQERNDILYASSYIAIINVILTFSAGFLLSNSVIDVSKKALFTLIGGVLSAILTIGLLPLFENLFDIVTTIKLLELSNPNNPLLKKLLLEAPGTYHHSILVGNLAEVAAEVVNGNPVLARVSAYYHDIGKTKRPYFFKENQIGKENPHDKISPNLSTLIITSHVKDGLELAKEYKIPKVIQDIIQQHHGTSLVKYFYITMKNNSERPEDVNEEDFRYQGPIPKSKEAAIIMLADGVEAAVRSINEPTKGKIEEMVNKIIKARLDEGQLDDCDLTLKEIGLIRDAFLKVLISIYHQRIEYPEDKWIKDRRIK</sequence>
<feature type="transmembrane region" description="Helical" evidence="1">
    <location>
        <begin position="355"/>
        <end position="379"/>
    </location>
</feature>
<dbReference type="InterPro" id="IPR011624">
    <property type="entry name" value="Metal-dep_PHydrolase_7TM_extra"/>
</dbReference>
<dbReference type="RefSeq" id="WP_072586370.1">
    <property type="nucleotide sequence ID" value="NZ_CP013243.1"/>
</dbReference>
<dbReference type="InterPro" id="IPR052722">
    <property type="entry name" value="PgpH_phosphodiesterase"/>
</dbReference>
<dbReference type="Gene3D" id="1.10.3210.10">
    <property type="entry name" value="Hypothetical protein af1432"/>
    <property type="match status" value="1"/>
</dbReference>
<dbReference type="InterPro" id="IPR006674">
    <property type="entry name" value="HD_domain"/>
</dbReference>
<feature type="transmembrane region" description="Helical" evidence="1">
    <location>
        <begin position="18"/>
        <end position="37"/>
    </location>
</feature>
<reference evidence="3 4" key="1">
    <citation type="submission" date="2015-11" db="EMBL/GenBank/DDBJ databases">
        <authorList>
            <person name="Hill K.K."/>
            <person name="Shirey T.B."/>
            <person name="Raphael B."/>
            <person name="Daligault H.E."/>
            <person name="Davenport K.W."/>
            <person name="Bruce D.C."/>
            <person name="Foley B.T."/>
            <person name="Johnson S.L."/>
        </authorList>
    </citation>
    <scope>NUCLEOTIDE SEQUENCE [LARGE SCALE GENOMIC DNA]</scope>
    <source>
        <strain evidence="3 4">CDC_1632</strain>
    </source>
</reference>
<dbReference type="InterPro" id="IPR003607">
    <property type="entry name" value="HD/PDEase_dom"/>
</dbReference>
<dbReference type="STRING" id="413999.CBO2950"/>
<feature type="domain" description="HD/PDEase" evidence="2">
    <location>
        <begin position="474"/>
        <end position="632"/>
    </location>
</feature>
<protein>
    <submittedName>
        <fullName evidence="3">HDIG domain protein</fullName>
    </submittedName>
</protein>
<dbReference type="PANTHER" id="PTHR36442:SF1">
    <property type="entry name" value="CYCLIC-DI-AMP PHOSPHODIESTERASE PGPH"/>
    <property type="match status" value="1"/>
</dbReference>
<keyword evidence="1" id="KW-0472">Membrane</keyword>
<name>A0A1L3NKR3_CLOSG</name>
<dbReference type="NCBIfam" id="TIGR00277">
    <property type="entry name" value="HDIG"/>
    <property type="match status" value="1"/>
</dbReference>
<dbReference type="AlphaFoldDB" id="A0A1L3NKR3"/>
<feature type="transmembrane region" description="Helical" evidence="1">
    <location>
        <begin position="425"/>
        <end position="445"/>
    </location>
</feature>
<dbReference type="eggNOG" id="COG1480">
    <property type="taxonomic scope" value="Bacteria"/>
</dbReference>
<dbReference type="Proteomes" id="UP000182204">
    <property type="component" value="Chromosome"/>
</dbReference>
<dbReference type="InterPro" id="IPR011621">
    <property type="entry name" value="Metal-dep_PHydrolase_7TM_intra"/>
</dbReference>